<reference evidence="1 2" key="1">
    <citation type="submission" date="2023-03" db="EMBL/GenBank/DDBJ databases">
        <title>Bacillus Genome Sequencing.</title>
        <authorList>
            <person name="Dunlap C."/>
        </authorList>
    </citation>
    <scope>NUCLEOTIDE SEQUENCE [LARGE SCALE GENOMIC DNA]</scope>
    <source>
        <strain evidence="1 2">B-4107</strain>
    </source>
</reference>
<gene>
    <name evidence="1" type="ORF">P5F74_21790</name>
</gene>
<evidence type="ECO:0000313" key="1">
    <source>
        <dbReference type="EMBL" id="MED4130747.1"/>
    </source>
</evidence>
<sequence length="97" mass="11200">MYFGPENFCIFMKGEFGIDVREEEVGEETTYLLKEELSIEEAWTYDFPYEVRVDYCNVTVEGQEWIIGVVHEMVESIPLLLIATKNGNLSVVKKPSI</sequence>
<protein>
    <submittedName>
        <fullName evidence="1">Uncharacterized protein</fullName>
    </submittedName>
</protein>
<dbReference type="Proteomes" id="UP001341820">
    <property type="component" value="Unassembled WGS sequence"/>
</dbReference>
<dbReference type="EMBL" id="JAROAS010000083">
    <property type="protein sequence ID" value="MED4130747.1"/>
    <property type="molecule type" value="Genomic_DNA"/>
</dbReference>
<name>A0ABU6NRU0_9BACI</name>
<proteinExistence type="predicted"/>
<comment type="caution">
    <text evidence="1">The sequence shown here is derived from an EMBL/GenBank/DDBJ whole genome shotgun (WGS) entry which is preliminary data.</text>
</comment>
<evidence type="ECO:0000313" key="2">
    <source>
        <dbReference type="Proteomes" id="UP001341820"/>
    </source>
</evidence>
<accession>A0ABU6NRU0</accession>
<dbReference type="RefSeq" id="WP_328239312.1">
    <property type="nucleotide sequence ID" value="NZ_JAROAS010000083.1"/>
</dbReference>
<keyword evidence="2" id="KW-1185">Reference proteome</keyword>
<organism evidence="1 2">
    <name type="scientific">Shouchella miscanthi</name>
    <dbReference type="NCBI Taxonomy" id="2598861"/>
    <lineage>
        <taxon>Bacteria</taxon>
        <taxon>Bacillati</taxon>
        <taxon>Bacillota</taxon>
        <taxon>Bacilli</taxon>
        <taxon>Bacillales</taxon>
        <taxon>Bacillaceae</taxon>
        <taxon>Shouchella</taxon>
    </lineage>
</organism>